<dbReference type="Pfam" id="PF01466">
    <property type="entry name" value="Skp1"/>
    <property type="match status" value="1"/>
</dbReference>
<organism evidence="8">
    <name type="scientific">Rodentolepis nana</name>
    <name type="common">Dwarf tapeworm</name>
    <name type="synonym">Hymenolepis nana</name>
    <dbReference type="NCBI Taxonomy" id="102285"/>
    <lineage>
        <taxon>Eukaryota</taxon>
        <taxon>Metazoa</taxon>
        <taxon>Spiralia</taxon>
        <taxon>Lophotrochozoa</taxon>
        <taxon>Platyhelminthes</taxon>
        <taxon>Cestoda</taxon>
        <taxon>Eucestoda</taxon>
        <taxon>Cyclophyllidea</taxon>
        <taxon>Hymenolepididae</taxon>
        <taxon>Rodentolepis</taxon>
    </lineage>
</organism>
<dbReference type="GO" id="GO:0016567">
    <property type="term" value="P:protein ubiquitination"/>
    <property type="evidence" value="ECO:0007669"/>
    <property type="project" value="UniProtKB-UniPathway"/>
</dbReference>
<dbReference type="SUPFAM" id="SSF81382">
    <property type="entry name" value="Skp1 dimerisation domain-like"/>
    <property type="match status" value="1"/>
</dbReference>
<protein>
    <submittedName>
        <fullName evidence="8">Skp1_POZ domain-containing protein</fullName>
    </submittedName>
</protein>
<dbReference type="Gene3D" id="3.30.710.10">
    <property type="entry name" value="Potassium Channel Kv1.1, Chain A"/>
    <property type="match status" value="1"/>
</dbReference>
<dbReference type="PIRSF" id="PIRSF028729">
    <property type="entry name" value="E3_ubiquit_lig_SCF_Skp"/>
    <property type="match status" value="1"/>
</dbReference>
<evidence type="ECO:0000256" key="3">
    <source>
        <dbReference type="PIRNR" id="PIRNR028729"/>
    </source>
</evidence>
<reference evidence="6 7" key="2">
    <citation type="submission" date="2018-11" db="EMBL/GenBank/DDBJ databases">
        <authorList>
            <consortium name="Pathogen Informatics"/>
        </authorList>
    </citation>
    <scope>NUCLEOTIDE SEQUENCE [LARGE SCALE GENOMIC DNA]</scope>
</reference>
<feature type="domain" description="SKP1 component dimerisation" evidence="4">
    <location>
        <begin position="111"/>
        <end position="140"/>
    </location>
</feature>
<dbReference type="SMART" id="SM00512">
    <property type="entry name" value="Skp1"/>
    <property type="match status" value="1"/>
</dbReference>
<keyword evidence="2 3" id="KW-0833">Ubl conjugation pathway</keyword>
<evidence type="ECO:0000259" key="4">
    <source>
        <dbReference type="Pfam" id="PF01466"/>
    </source>
</evidence>
<evidence type="ECO:0000259" key="5">
    <source>
        <dbReference type="Pfam" id="PF03931"/>
    </source>
</evidence>
<dbReference type="OrthoDB" id="5796858at2759"/>
<gene>
    <name evidence="6" type="ORF">HNAJ_LOCUS11093</name>
</gene>
<accession>A0A0R3TTQ0</accession>
<dbReference type="InterPro" id="IPR011333">
    <property type="entry name" value="SKP1/BTB/POZ_sf"/>
</dbReference>
<sequence length="161" mass="18592">MPLKVRTSDNKLMSIEDDIVKQVNLFKCIISNASNAKQIDSEESAVFLEPVSLRILRLVIKWCKSHKEDEGELFKGPPHNWRLRQDDKDFFSLYKDEVFKIQDAADYLQIKPLFDATCVAIADRLRNKDFKEISEEFGISTCEPLVSAMINMHINGSILWL</sequence>
<dbReference type="Pfam" id="PF03931">
    <property type="entry name" value="Skp1_POZ"/>
    <property type="match status" value="1"/>
</dbReference>
<dbReference type="SUPFAM" id="SSF54695">
    <property type="entry name" value="POZ domain"/>
    <property type="match status" value="1"/>
</dbReference>
<name>A0A0R3TTQ0_RODNA</name>
<dbReference type="STRING" id="102285.A0A0R3TTQ0"/>
<proteinExistence type="inferred from homology"/>
<dbReference type="AlphaFoldDB" id="A0A0R3TTQ0"/>
<evidence type="ECO:0000313" key="6">
    <source>
        <dbReference type="EMBL" id="VDO09531.1"/>
    </source>
</evidence>
<dbReference type="UniPathway" id="UPA00143"/>
<dbReference type="InterPro" id="IPR016897">
    <property type="entry name" value="SKP1"/>
</dbReference>
<evidence type="ECO:0000313" key="8">
    <source>
        <dbReference type="WBParaSite" id="HNAJ_0001110301-mRNA-1"/>
    </source>
</evidence>
<dbReference type="InterPro" id="IPR016073">
    <property type="entry name" value="Skp1_comp_POZ"/>
</dbReference>
<dbReference type="Proteomes" id="UP000278807">
    <property type="component" value="Unassembled WGS sequence"/>
</dbReference>
<dbReference type="InterPro" id="IPR016072">
    <property type="entry name" value="Skp1_comp_dimer"/>
</dbReference>
<keyword evidence="7" id="KW-1185">Reference proteome</keyword>
<dbReference type="EMBL" id="UZAE01013370">
    <property type="protein sequence ID" value="VDO09531.1"/>
    <property type="molecule type" value="Genomic_DNA"/>
</dbReference>
<evidence type="ECO:0000313" key="7">
    <source>
        <dbReference type="Proteomes" id="UP000278807"/>
    </source>
</evidence>
<dbReference type="GO" id="GO:0006511">
    <property type="term" value="P:ubiquitin-dependent protein catabolic process"/>
    <property type="evidence" value="ECO:0007669"/>
    <property type="project" value="InterPro"/>
</dbReference>
<dbReference type="InterPro" id="IPR036296">
    <property type="entry name" value="SKP1-like_dim_sf"/>
</dbReference>
<reference evidence="8" key="1">
    <citation type="submission" date="2017-02" db="UniProtKB">
        <authorList>
            <consortium name="WormBaseParasite"/>
        </authorList>
    </citation>
    <scope>IDENTIFICATION</scope>
</reference>
<evidence type="ECO:0000256" key="1">
    <source>
        <dbReference type="ARBA" id="ARBA00009993"/>
    </source>
</evidence>
<evidence type="ECO:0000256" key="2">
    <source>
        <dbReference type="ARBA" id="ARBA00022786"/>
    </source>
</evidence>
<feature type="domain" description="SKP1 component POZ" evidence="5">
    <location>
        <begin position="3"/>
        <end position="67"/>
    </location>
</feature>
<comment type="similarity">
    <text evidence="1 3">Belongs to the SKP1 family.</text>
</comment>
<dbReference type="InterPro" id="IPR001232">
    <property type="entry name" value="SKP1-like"/>
</dbReference>
<dbReference type="PANTHER" id="PTHR11165">
    <property type="entry name" value="SKP1"/>
    <property type="match status" value="1"/>
</dbReference>
<dbReference type="WBParaSite" id="HNAJ_0001110301-mRNA-1">
    <property type="protein sequence ID" value="HNAJ_0001110301-mRNA-1"/>
    <property type="gene ID" value="HNAJ_0001110301"/>
</dbReference>
<comment type="pathway">
    <text evidence="3">Protein modification; protein ubiquitination.</text>
</comment>